<protein>
    <submittedName>
        <fullName evidence="1">Uncharacterized protein</fullName>
    </submittedName>
</protein>
<dbReference type="AlphaFoldDB" id="A0A4Y2FTV6"/>
<sequence length="109" mass="12298">NDLPARIKRIDCVNVNAVFRVAFGILRTLLPVKILRRIRGSQPGPFRPLVGVPAFMVGGSRKAKKIDLTIINLFLDGIRGFFSNAESEEARRFALFCLGYAIWRKIKQP</sequence>
<feature type="non-terminal residue" evidence="1">
    <location>
        <position position="1"/>
    </location>
</feature>
<organism evidence="1 2">
    <name type="scientific">Araneus ventricosus</name>
    <name type="common">Orbweaver spider</name>
    <name type="synonym">Epeira ventricosa</name>
    <dbReference type="NCBI Taxonomy" id="182803"/>
    <lineage>
        <taxon>Eukaryota</taxon>
        <taxon>Metazoa</taxon>
        <taxon>Ecdysozoa</taxon>
        <taxon>Arthropoda</taxon>
        <taxon>Chelicerata</taxon>
        <taxon>Arachnida</taxon>
        <taxon>Araneae</taxon>
        <taxon>Araneomorphae</taxon>
        <taxon>Entelegynae</taxon>
        <taxon>Araneoidea</taxon>
        <taxon>Araneidae</taxon>
        <taxon>Araneus</taxon>
    </lineage>
</organism>
<dbReference type="Proteomes" id="UP000499080">
    <property type="component" value="Unassembled WGS sequence"/>
</dbReference>
<proteinExistence type="predicted"/>
<evidence type="ECO:0000313" key="2">
    <source>
        <dbReference type="Proteomes" id="UP000499080"/>
    </source>
</evidence>
<comment type="caution">
    <text evidence="1">The sequence shown here is derived from an EMBL/GenBank/DDBJ whole genome shotgun (WGS) entry which is preliminary data.</text>
</comment>
<dbReference type="EMBL" id="BGPR01251618">
    <property type="protein sequence ID" value="GBM43875.1"/>
    <property type="molecule type" value="Genomic_DNA"/>
</dbReference>
<name>A0A4Y2FTV6_ARAVE</name>
<keyword evidence="2" id="KW-1185">Reference proteome</keyword>
<evidence type="ECO:0000313" key="1">
    <source>
        <dbReference type="EMBL" id="GBM43875.1"/>
    </source>
</evidence>
<gene>
    <name evidence="1" type="ORF">AVEN_261167_1</name>
</gene>
<reference evidence="1 2" key="1">
    <citation type="journal article" date="2019" name="Sci. Rep.">
        <title>Orb-weaving spider Araneus ventricosus genome elucidates the spidroin gene catalogue.</title>
        <authorList>
            <person name="Kono N."/>
            <person name="Nakamura H."/>
            <person name="Ohtoshi R."/>
            <person name="Moran D.A.P."/>
            <person name="Shinohara A."/>
            <person name="Yoshida Y."/>
            <person name="Fujiwara M."/>
            <person name="Mori M."/>
            <person name="Tomita M."/>
            <person name="Arakawa K."/>
        </authorList>
    </citation>
    <scope>NUCLEOTIDE SEQUENCE [LARGE SCALE GENOMIC DNA]</scope>
</reference>
<accession>A0A4Y2FTV6</accession>